<feature type="transmembrane region" description="Helical" evidence="1">
    <location>
        <begin position="61"/>
        <end position="84"/>
    </location>
</feature>
<accession>A0A3Q9FDB5</accession>
<dbReference type="EMBL" id="CP034547">
    <property type="protein sequence ID" value="AZQ55533.1"/>
    <property type="molecule type" value="Genomic_DNA"/>
</dbReference>
<keyword evidence="1" id="KW-1133">Transmembrane helix</keyword>
<dbReference type="Proteomes" id="UP000277191">
    <property type="component" value="Chromosome 3"/>
</dbReference>
<protein>
    <recommendedName>
        <fullName evidence="4">Transmembrane protein</fullName>
    </recommendedName>
</protein>
<dbReference type="AlphaFoldDB" id="A0A3Q9FDB5"/>
<name>A0A3Q9FDB5_9BURK</name>
<feature type="transmembrane region" description="Helical" evidence="1">
    <location>
        <begin position="6"/>
        <end position="27"/>
    </location>
</feature>
<dbReference type="RefSeq" id="WP_126368745.1">
    <property type="nucleotide sequence ID" value="NZ_CP034547.1"/>
</dbReference>
<gene>
    <name evidence="2" type="ORF">D5R55_32425</name>
</gene>
<keyword evidence="1" id="KW-0812">Transmembrane</keyword>
<evidence type="ECO:0000256" key="1">
    <source>
        <dbReference type="SAM" id="Phobius"/>
    </source>
</evidence>
<keyword evidence="1" id="KW-0472">Membrane</keyword>
<evidence type="ECO:0000313" key="2">
    <source>
        <dbReference type="EMBL" id="AZQ55533.1"/>
    </source>
</evidence>
<evidence type="ECO:0008006" key="4">
    <source>
        <dbReference type="Google" id="ProtNLM"/>
    </source>
</evidence>
<evidence type="ECO:0000313" key="3">
    <source>
        <dbReference type="Proteomes" id="UP000277191"/>
    </source>
</evidence>
<sequence>MPPLVEAILGWATVALGALGLICMMIWPLTPDRWVFEAGYACVPDGRDLILAPRRMRMGYFIWWSFGFGLSALGLACMTGVPLLAGSITGDELQAWYEWLGLGVFGVFGVFVVGVGVLLIWIGRKLMRARWFAGPLREARFCWRDEERWIDIRTTRLLRKPVLNTYACRELEHLLVGGRKSIDGAVVSGSLVKIQSDLAQLVLVFRSRQPIDLMGRINDGEQARRMAGMIGTWCGVDVRRVDGLADVTPFNFDRI</sequence>
<proteinExistence type="predicted"/>
<organism evidence="2 3">
    <name type="scientific">Burkholderia cenocepacia</name>
    <dbReference type="NCBI Taxonomy" id="95486"/>
    <lineage>
        <taxon>Bacteria</taxon>
        <taxon>Pseudomonadati</taxon>
        <taxon>Pseudomonadota</taxon>
        <taxon>Betaproteobacteria</taxon>
        <taxon>Burkholderiales</taxon>
        <taxon>Burkholderiaceae</taxon>
        <taxon>Burkholderia</taxon>
        <taxon>Burkholderia cepacia complex</taxon>
    </lineage>
</organism>
<feature type="transmembrane region" description="Helical" evidence="1">
    <location>
        <begin position="96"/>
        <end position="122"/>
    </location>
</feature>
<reference evidence="2 3" key="1">
    <citation type="submission" date="2018-12" db="EMBL/GenBank/DDBJ databases">
        <title>Cadmium resistance mechanism in endophytic bacteria Burkholderia cenocepacia YG-3.</title>
        <authorList>
            <person name="Zhang X."/>
            <person name="Wang X."/>
            <person name="Zhu Y."/>
        </authorList>
    </citation>
    <scope>NUCLEOTIDE SEQUENCE [LARGE SCALE GENOMIC DNA]</scope>
    <source>
        <strain evidence="2 3">YG-3</strain>
    </source>
</reference>